<dbReference type="PANTHER" id="PTHR30055">
    <property type="entry name" value="HTH-TYPE TRANSCRIPTIONAL REGULATOR RUTR"/>
    <property type="match status" value="1"/>
</dbReference>
<dbReference type="GO" id="GO:0000976">
    <property type="term" value="F:transcription cis-regulatory region binding"/>
    <property type="evidence" value="ECO:0007669"/>
    <property type="project" value="TreeGrafter"/>
</dbReference>
<dbReference type="InterPro" id="IPR050109">
    <property type="entry name" value="HTH-type_TetR-like_transc_reg"/>
</dbReference>
<evidence type="ECO:0000256" key="4">
    <source>
        <dbReference type="PROSITE-ProRule" id="PRU00335"/>
    </source>
</evidence>
<proteinExistence type="predicted"/>
<protein>
    <submittedName>
        <fullName evidence="6">TetR/AcrR family transcriptional regulator</fullName>
    </submittedName>
</protein>
<keyword evidence="2 4" id="KW-0238">DNA-binding</keyword>
<name>A0A9E5MMR9_9GAMM</name>
<dbReference type="Gene3D" id="1.10.357.10">
    <property type="entry name" value="Tetracycline Repressor, domain 2"/>
    <property type="match status" value="1"/>
</dbReference>
<dbReference type="SUPFAM" id="SSF46689">
    <property type="entry name" value="Homeodomain-like"/>
    <property type="match status" value="1"/>
</dbReference>
<keyword evidence="7" id="KW-1185">Reference proteome</keyword>
<accession>A0A9E5MMR9</accession>
<evidence type="ECO:0000256" key="3">
    <source>
        <dbReference type="ARBA" id="ARBA00023163"/>
    </source>
</evidence>
<dbReference type="PROSITE" id="PS50977">
    <property type="entry name" value="HTH_TETR_2"/>
    <property type="match status" value="1"/>
</dbReference>
<dbReference type="EMBL" id="JAAONZ010000014">
    <property type="protein sequence ID" value="NHO67106.1"/>
    <property type="molecule type" value="Genomic_DNA"/>
</dbReference>
<evidence type="ECO:0000256" key="1">
    <source>
        <dbReference type="ARBA" id="ARBA00023015"/>
    </source>
</evidence>
<sequence length="222" mass="24724">MTYNPTFTIDRAPSSPIMAVKKTLRDVQKEDTHNRLLDAAGRIFDREGYEAATVDQIAAEAGASRPTFYAHFRDKDQVLEELMAVYTARGREFMAKFPGPTPTKEEVVAWLLDVGNFLRQESAFLSLLSQIVGHRSKSSPNYGRNVGYAWLSALAERSRAFAIAMDDNCQDPYPRARAELLVIEIVWACASAVTNPDDKVGLVRVEVVADALCGFMRDYLPA</sequence>
<organism evidence="6 7">
    <name type="scientific">Pseudomaricurvus hydrocarbonicus</name>
    <dbReference type="NCBI Taxonomy" id="1470433"/>
    <lineage>
        <taxon>Bacteria</taxon>
        <taxon>Pseudomonadati</taxon>
        <taxon>Pseudomonadota</taxon>
        <taxon>Gammaproteobacteria</taxon>
        <taxon>Cellvibrionales</taxon>
        <taxon>Cellvibrionaceae</taxon>
        <taxon>Pseudomaricurvus</taxon>
    </lineage>
</organism>
<comment type="caution">
    <text evidence="6">The sequence shown here is derived from an EMBL/GenBank/DDBJ whole genome shotgun (WGS) entry which is preliminary data.</text>
</comment>
<keyword evidence="1" id="KW-0805">Transcription regulation</keyword>
<dbReference type="InterPro" id="IPR001647">
    <property type="entry name" value="HTH_TetR"/>
</dbReference>
<dbReference type="PRINTS" id="PR00455">
    <property type="entry name" value="HTHTETR"/>
</dbReference>
<dbReference type="PROSITE" id="PS01081">
    <property type="entry name" value="HTH_TETR_1"/>
    <property type="match status" value="1"/>
</dbReference>
<evidence type="ECO:0000256" key="2">
    <source>
        <dbReference type="ARBA" id="ARBA00023125"/>
    </source>
</evidence>
<dbReference type="GO" id="GO:0003700">
    <property type="term" value="F:DNA-binding transcription factor activity"/>
    <property type="evidence" value="ECO:0007669"/>
    <property type="project" value="TreeGrafter"/>
</dbReference>
<dbReference type="Pfam" id="PF00440">
    <property type="entry name" value="TetR_N"/>
    <property type="match status" value="1"/>
</dbReference>
<evidence type="ECO:0000313" key="6">
    <source>
        <dbReference type="EMBL" id="NHO67106.1"/>
    </source>
</evidence>
<feature type="domain" description="HTH tetR-type" evidence="5">
    <location>
        <begin position="30"/>
        <end position="90"/>
    </location>
</feature>
<dbReference type="AlphaFoldDB" id="A0A9E5MMR9"/>
<keyword evidence="3" id="KW-0804">Transcription</keyword>
<dbReference type="InterPro" id="IPR009057">
    <property type="entry name" value="Homeodomain-like_sf"/>
</dbReference>
<evidence type="ECO:0000259" key="5">
    <source>
        <dbReference type="PROSITE" id="PS50977"/>
    </source>
</evidence>
<dbReference type="PANTHER" id="PTHR30055:SF234">
    <property type="entry name" value="HTH-TYPE TRANSCRIPTIONAL REGULATOR BETI"/>
    <property type="match status" value="1"/>
</dbReference>
<dbReference type="InterPro" id="IPR023772">
    <property type="entry name" value="DNA-bd_HTH_TetR-type_CS"/>
</dbReference>
<dbReference type="Proteomes" id="UP000787472">
    <property type="component" value="Unassembled WGS sequence"/>
</dbReference>
<gene>
    <name evidence="6" type="ORF">G8770_16280</name>
</gene>
<evidence type="ECO:0000313" key="7">
    <source>
        <dbReference type="Proteomes" id="UP000787472"/>
    </source>
</evidence>
<feature type="DNA-binding region" description="H-T-H motif" evidence="4">
    <location>
        <begin position="53"/>
        <end position="72"/>
    </location>
</feature>
<reference evidence="6" key="1">
    <citation type="submission" date="2020-03" db="EMBL/GenBank/DDBJ databases">
        <authorList>
            <person name="Guo F."/>
        </authorList>
    </citation>
    <scope>NUCLEOTIDE SEQUENCE</scope>
    <source>
        <strain evidence="6">JCM 30134</strain>
    </source>
</reference>